<feature type="region of interest" description="Disordered" evidence="1">
    <location>
        <begin position="458"/>
        <end position="530"/>
    </location>
</feature>
<feature type="region of interest" description="Disordered" evidence="1">
    <location>
        <begin position="613"/>
        <end position="636"/>
    </location>
</feature>
<dbReference type="Proteomes" id="UP000054324">
    <property type="component" value="Unassembled WGS sequence"/>
</dbReference>
<proteinExistence type="predicted"/>
<dbReference type="CTD" id="20315204"/>
<name>A0A075A0A8_OPIVI</name>
<keyword evidence="3" id="KW-1185">Reference proteome</keyword>
<feature type="compositionally biased region" description="Polar residues" evidence="1">
    <location>
        <begin position="255"/>
        <end position="265"/>
    </location>
</feature>
<feature type="compositionally biased region" description="Low complexity" evidence="1">
    <location>
        <begin position="514"/>
        <end position="523"/>
    </location>
</feature>
<feature type="compositionally biased region" description="Polar residues" evidence="1">
    <location>
        <begin position="138"/>
        <end position="159"/>
    </location>
</feature>
<organism evidence="2 3">
    <name type="scientific">Opisthorchis viverrini</name>
    <name type="common">Southeast Asian liver fluke</name>
    <dbReference type="NCBI Taxonomy" id="6198"/>
    <lineage>
        <taxon>Eukaryota</taxon>
        <taxon>Metazoa</taxon>
        <taxon>Spiralia</taxon>
        <taxon>Lophotrochozoa</taxon>
        <taxon>Platyhelminthes</taxon>
        <taxon>Trematoda</taxon>
        <taxon>Digenea</taxon>
        <taxon>Opisthorchiida</taxon>
        <taxon>Opisthorchiata</taxon>
        <taxon>Opisthorchiidae</taxon>
        <taxon>Opisthorchis</taxon>
    </lineage>
</organism>
<feature type="compositionally biased region" description="Polar residues" evidence="1">
    <location>
        <begin position="208"/>
        <end position="218"/>
    </location>
</feature>
<accession>A0A075A0A8</accession>
<evidence type="ECO:0000313" key="2">
    <source>
        <dbReference type="EMBL" id="KER33133.1"/>
    </source>
</evidence>
<dbReference type="RefSeq" id="XP_009163195.1">
    <property type="nucleotide sequence ID" value="XM_009164931.1"/>
</dbReference>
<dbReference type="GeneID" id="20315204"/>
<protein>
    <submittedName>
        <fullName evidence="2">Uncharacterized protein</fullName>
    </submittedName>
</protein>
<feature type="region of interest" description="Disordered" evidence="1">
    <location>
        <begin position="78"/>
        <end position="98"/>
    </location>
</feature>
<gene>
    <name evidence="2" type="ORF">T265_01016</name>
</gene>
<feature type="compositionally biased region" description="Polar residues" evidence="1">
    <location>
        <begin position="473"/>
        <end position="487"/>
    </location>
</feature>
<evidence type="ECO:0000313" key="3">
    <source>
        <dbReference type="Proteomes" id="UP000054324"/>
    </source>
</evidence>
<feature type="region of interest" description="Disordered" evidence="1">
    <location>
        <begin position="185"/>
        <end position="265"/>
    </location>
</feature>
<dbReference type="OrthoDB" id="10354122at2759"/>
<dbReference type="AlphaFoldDB" id="A0A075A0A8"/>
<dbReference type="KEGG" id="ovi:T265_01016"/>
<dbReference type="EMBL" id="KL596628">
    <property type="protein sequence ID" value="KER33133.1"/>
    <property type="molecule type" value="Genomic_DNA"/>
</dbReference>
<reference evidence="2 3" key="1">
    <citation type="submission" date="2013-11" db="EMBL/GenBank/DDBJ databases">
        <title>Opisthorchis viverrini - life in the bile duct.</title>
        <authorList>
            <person name="Young N.D."/>
            <person name="Nagarajan N."/>
            <person name="Lin S.J."/>
            <person name="Korhonen P.K."/>
            <person name="Jex A.R."/>
            <person name="Hall R.S."/>
            <person name="Safavi-Hemami H."/>
            <person name="Kaewkong W."/>
            <person name="Bertrand D."/>
            <person name="Gao S."/>
            <person name="Seet Q."/>
            <person name="Wongkham S."/>
            <person name="Teh B.T."/>
            <person name="Wongkham C."/>
            <person name="Intapan P.M."/>
            <person name="Maleewong W."/>
            <person name="Yang X."/>
            <person name="Hu M."/>
            <person name="Wang Z."/>
            <person name="Hofmann A."/>
            <person name="Sternberg P.W."/>
            <person name="Tan P."/>
            <person name="Wang J."/>
            <person name="Gasser R.B."/>
        </authorList>
    </citation>
    <scope>NUCLEOTIDE SEQUENCE [LARGE SCALE GENOMIC DNA]</scope>
</reference>
<evidence type="ECO:0000256" key="1">
    <source>
        <dbReference type="SAM" id="MobiDB-lite"/>
    </source>
</evidence>
<feature type="region of interest" description="Disordered" evidence="1">
    <location>
        <begin position="125"/>
        <end position="164"/>
    </location>
</feature>
<sequence>MLSSDLSCYKSVENIHGLLGNNEYSDEEIHVSCEAAGSRNKVNLENVTRSSLYEVLGDDKIPEFYWQALEDAVKRRTKRTPSKVSVDPKSTSVPSRMPWRNKYANSSELFGKLTTCSPRPGQPVLFQSSKPTAHHTGRSFTGRMQQDKQCTNPRSNYSRSVGLCQKAGPHGEDLYRSISATLSTQETRTCDLHTPPSPLRSLTPPFCTPNTKSYNSSDKLSHSKNKDVSGGNDKVLSKGNISRLSPSNRDKVTQDLRQSPKFTNPTRLTRTLPAVVVRSTALKTDSYGGRPAMTKDNQTQTDPVAPKIETNRRRTARSPIVSGDQSISSTARCFTPSTVEDVKVNPESQKHKKPVDYSNISCGRCVSPMSVSRASILGLPSPLDRWDDEPSPTWENLETADTCPPLSSPKLSALSPARAQNISYPLENEQSGKCVGMAKKLSIPGVYSSKRSYVKKPGGTMKAMVKRSRRTFRINSETSAPTRNTSAPPDVAKDHPTENLFQSALKSKHPDKMSPSQKSPSPSSDRHTCRTQDTQCNGACYLRCSVPVLHNPVLSPSYPLFALACPVMPFLTSNTRPCHRCQNLSTLQTDLHKYASQGLPSFWFDSQIHRNSGQADSKSPYLSKSEPFSLNDSSRTSRIRRKREKWNF</sequence>